<feature type="transmembrane region" description="Helical" evidence="8">
    <location>
        <begin position="271"/>
        <end position="291"/>
    </location>
</feature>
<feature type="transmembrane region" description="Helical" evidence="8">
    <location>
        <begin position="434"/>
        <end position="453"/>
    </location>
</feature>
<dbReference type="GO" id="GO:0005886">
    <property type="term" value="C:plasma membrane"/>
    <property type="evidence" value="ECO:0007669"/>
    <property type="project" value="TreeGrafter"/>
</dbReference>
<feature type="region of interest" description="Disordered" evidence="7">
    <location>
        <begin position="1"/>
        <end position="34"/>
    </location>
</feature>
<dbReference type="AlphaFoldDB" id="A0A7D8V1K8"/>
<evidence type="ECO:0008006" key="11">
    <source>
        <dbReference type="Google" id="ProtNLM"/>
    </source>
</evidence>
<dbReference type="Proteomes" id="UP000473826">
    <property type="component" value="Unassembled WGS sequence"/>
</dbReference>
<reference evidence="9 10" key="1">
    <citation type="journal article" date="2019" name="PLoS Genet.">
        <title>Convergent evolution of linked mating-type loci in basidiomycete fungi.</title>
        <authorList>
            <person name="Sun S."/>
            <person name="Coelho M.A."/>
            <person name="Heitman J."/>
            <person name="Nowrousian M."/>
        </authorList>
    </citation>
    <scope>NUCLEOTIDE SEQUENCE [LARGE SCALE GENOMIC DNA]</scope>
    <source>
        <strain evidence="9 10">CBS 4282</strain>
    </source>
</reference>
<sequence length="613" mass="66313">MSAPSKLYPQVGAHNQTVDGESTDGRLDERDDTRKDVPYGVQHIEATVETFTRVDYWILFISIFLVASDFRFDNMSRTPYQAAALSSWGSAAQTSTLGVTRAVVSAATQPIYAKLSDFLGRPFVIMVFTVIYVVGCIVQATSKGFSNYIGGFVLYVLAFAGQQVTFAVLIADTTSTRSRVAFSLVPSLHITINAWVSGTIAQKIMKNSTWRWGFAIGSITVPILTIPLLATLLVGKHRAQKRGLLAGVPRLTTVMRSSSGWKDLFWRSDGFGLLLLAASLALLLIPLTLGGGSKSKWAQAQQIVPLVVGFVVALPAFLLWQWKGARYPIIPFRFLKERHVLCSFAISALSAIAASSQGSYLYYTLLVSFSRSVESATRIQNIYSFVRTVGGLLVGFAIRKVPFLRPFIMVGGLAFILAYGLLYRYRGGHSDSDIAGLIAAETILGMAGALVYFPAQTALQVVVKHEHVASTTALFTACYSVGSAIGSAMTGAIWTSTMPDRLLRGLQSAGVENAPKLAKEVYGNPIGWIHKYPVGTVERIAVEGAYREVQRYICISGLVAGAVLFAFSFGLYNPRLGDTQSLDDDQLDAIGMGDGTAAAKVNPKTGDVEEVKK</sequence>
<keyword evidence="5" id="KW-0406">Ion transport</keyword>
<organism evidence="9 10">
    <name type="scientific">Vanrija humicola</name>
    <name type="common">Yeast</name>
    <name type="synonym">Cryptococcus humicola</name>
    <dbReference type="NCBI Taxonomy" id="5417"/>
    <lineage>
        <taxon>Eukaryota</taxon>
        <taxon>Fungi</taxon>
        <taxon>Dikarya</taxon>
        <taxon>Basidiomycota</taxon>
        <taxon>Agaricomycotina</taxon>
        <taxon>Tremellomycetes</taxon>
        <taxon>Trichosporonales</taxon>
        <taxon>Trichosporonaceae</taxon>
        <taxon>Vanrija</taxon>
    </lineage>
</organism>
<feature type="transmembrane region" description="Helical" evidence="8">
    <location>
        <begin position="148"/>
        <end position="171"/>
    </location>
</feature>
<evidence type="ECO:0000313" key="10">
    <source>
        <dbReference type="Proteomes" id="UP000473826"/>
    </source>
</evidence>
<feature type="transmembrane region" description="Helical" evidence="8">
    <location>
        <begin position="180"/>
        <end position="200"/>
    </location>
</feature>
<keyword evidence="2" id="KW-0813">Transport</keyword>
<dbReference type="PANTHER" id="PTHR23501:SF92">
    <property type="entry name" value="GLUTATHIONE EXCHANGER 1-RELATED"/>
    <property type="match status" value="1"/>
</dbReference>
<feature type="transmembrane region" description="Helical" evidence="8">
    <location>
        <begin position="473"/>
        <end position="494"/>
    </location>
</feature>
<accession>A0A7D8V1K8</accession>
<comment type="subcellular location">
    <subcellularLocation>
        <location evidence="1">Endomembrane system</location>
        <topology evidence="1">Multi-pass membrane protein</topology>
    </subcellularLocation>
</comment>
<name>A0A7D8V1K8_VANHU</name>
<evidence type="ECO:0000256" key="4">
    <source>
        <dbReference type="ARBA" id="ARBA00022989"/>
    </source>
</evidence>
<dbReference type="GO" id="GO:0006811">
    <property type="term" value="P:monoatomic ion transport"/>
    <property type="evidence" value="ECO:0007669"/>
    <property type="project" value="UniProtKB-KW"/>
</dbReference>
<dbReference type="InterPro" id="IPR036259">
    <property type="entry name" value="MFS_trans_sf"/>
</dbReference>
<feature type="transmembrane region" description="Helical" evidence="8">
    <location>
        <begin position="552"/>
        <end position="572"/>
    </location>
</feature>
<keyword evidence="10" id="KW-1185">Reference proteome</keyword>
<evidence type="ECO:0000256" key="5">
    <source>
        <dbReference type="ARBA" id="ARBA00023065"/>
    </source>
</evidence>
<dbReference type="Pfam" id="PF07690">
    <property type="entry name" value="MFS_1"/>
    <property type="match status" value="1"/>
</dbReference>
<evidence type="ECO:0000256" key="6">
    <source>
        <dbReference type="ARBA" id="ARBA00023136"/>
    </source>
</evidence>
<proteinExistence type="predicted"/>
<feature type="transmembrane region" description="Helical" evidence="8">
    <location>
        <begin position="303"/>
        <end position="320"/>
    </location>
</feature>
<dbReference type="InterPro" id="IPR011701">
    <property type="entry name" value="MFS"/>
</dbReference>
<protein>
    <recommendedName>
        <fullName evidence="11">Major facilitator superfamily (MFS) profile domain-containing protein</fullName>
    </recommendedName>
</protein>
<dbReference type="PANTHER" id="PTHR23501">
    <property type="entry name" value="MAJOR FACILITATOR SUPERFAMILY"/>
    <property type="match status" value="1"/>
</dbReference>
<keyword evidence="4 8" id="KW-1133">Transmembrane helix</keyword>
<keyword evidence="6 8" id="KW-0472">Membrane</keyword>
<dbReference type="OrthoDB" id="2241241at2759"/>
<comment type="caution">
    <text evidence="9">The sequence shown here is derived from an EMBL/GenBank/DDBJ whole genome shotgun (WGS) entry which is preliminary data.</text>
</comment>
<feature type="compositionally biased region" description="Basic and acidic residues" evidence="7">
    <location>
        <begin position="23"/>
        <end position="34"/>
    </location>
</feature>
<evidence type="ECO:0000313" key="9">
    <source>
        <dbReference type="EMBL" id="TXT10526.1"/>
    </source>
</evidence>
<dbReference type="SUPFAM" id="SSF103473">
    <property type="entry name" value="MFS general substrate transporter"/>
    <property type="match status" value="1"/>
</dbReference>
<feature type="transmembrane region" description="Helical" evidence="8">
    <location>
        <begin position="212"/>
        <end position="234"/>
    </location>
</feature>
<feature type="transmembrane region" description="Helical" evidence="8">
    <location>
        <begin position="340"/>
        <end position="363"/>
    </location>
</feature>
<dbReference type="GO" id="GO:0022857">
    <property type="term" value="F:transmembrane transporter activity"/>
    <property type="evidence" value="ECO:0007669"/>
    <property type="project" value="InterPro"/>
</dbReference>
<feature type="transmembrane region" description="Helical" evidence="8">
    <location>
        <begin position="123"/>
        <end position="142"/>
    </location>
</feature>
<dbReference type="GO" id="GO:0012505">
    <property type="term" value="C:endomembrane system"/>
    <property type="evidence" value="ECO:0007669"/>
    <property type="project" value="UniProtKB-SubCell"/>
</dbReference>
<evidence type="ECO:0000256" key="2">
    <source>
        <dbReference type="ARBA" id="ARBA00022448"/>
    </source>
</evidence>
<dbReference type="EMBL" id="QKWK01000005">
    <property type="protein sequence ID" value="TXT10526.1"/>
    <property type="molecule type" value="Genomic_DNA"/>
</dbReference>
<evidence type="ECO:0000256" key="1">
    <source>
        <dbReference type="ARBA" id="ARBA00004127"/>
    </source>
</evidence>
<evidence type="ECO:0000256" key="8">
    <source>
        <dbReference type="SAM" id="Phobius"/>
    </source>
</evidence>
<dbReference type="Gene3D" id="1.20.1250.20">
    <property type="entry name" value="MFS general substrate transporter like domains"/>
    <property type="match status" value="2"/>
</dbReference>
<keyword evidence="3 8" id="KW-0812">Transmembrane</keyword>
<evidence type="ECO:0000256" key="3">
    <source>
        <dbReference type="ARBA" id="ARBA00022692"/>
    </source>
</evidence>
<gene>
    <name evidence="9" type="ORF">VHUM_02031</name>
</gene>
<feature type="transmembrane region" description="Helical" evidence="8">
    <location>
        <begin position="403"/>
        <end position="422"/>
    </location>
</feature>
<evidence type="ECO:0000256" key="7">
    <source>
        <dbReference type="SAM" id="MobiDB-lite"/>
    </source>
</evidence>